<proteinExistence type="predicted"/>
<organism evidence="1 2">
    <name type="scientific">Oxalicibacterium solurbis</name>
    <dbReference type="NCBI Taxonomy" id="69280"/>
    <lineage>
        <taxon>Bacteria</taxon>
        <taxon>Pseudomonadati</taxon>
        <taxon>Pseudomonadota</taxon>
        <taxon>Betaproteobacteria</taxon>
        <taxon>Burkholderiales</taxon>
        <taxon>Oxalobacteraceae</taxon>
        <taxon>Oxalicibacterium</taxon>
    </lineage>
</organism>
<dbReference type="Proteomes" id="UP000627205">
    <property type="component" value="Unassembled WGS sequence"/>
</dbReference>
<name>A0A8J3B0C8_9BURK</name>
<evidence type="ECO:0000313" key="1">
    <source>
        <dbReference type="EMBL" id="GGI54801.1"/>
    </source>
</evidence>
<protein>
    <recommendedName>
        <fullName evidence="3">TonB C-terminal domain-containing protein</fullName>
    </recommendedName>
</protein>
<reference evidence="1" key="2">
    <citation type="submission" date="2020-09" db="EMBL/GenBank/DDBJ databases">
        <authorList>
            <person name="Sun Q."/>
            <person name="Sedlacek I."/>
        </authorList>
    </citation>
    <scope>NUCLEOTIDE SEQUENCE</scope>
    <source>
        <strain evidence="1">CCM 7664</strain>
    </source>
</reference>
<evidence type="ECO:0008006" key="3">
    <source>
        <dbReference type="Google" id="ProtNLM"/>
    </source>
</evidence>
<dbReference type="AlphaFoldDB" id="A0A8J3B0C8"/>
<accession>A0A8J3B0C8</accession>
<reference evidence="1" key="1">
    <citation type="journal article" date="2014" name="Int. J. Syst. Evol. Microbiol.">
        <title>Complete genome sequence of Corynebacterium casei LMG S-19264T (=DSM 44701T), isolated from a smear-ripened cheese.</title>
        <authorList>
            <consortium name="US DOE Joint Genome Institute (JGI-PGF)"/>
            <person name="Walter F."/>
            <person name="Albersmeier A."/>
            <person name="Kalinowski J."/>
            <person name="Ruckert C."/>
        </authorList>
    </citation>
    <scope>NUCLEOTIDE SEQUENCE</scope>
    <source>
        <strain evidence="1">CCM 7664</strain>
    </source>
</reference>
<keyword evidence="2" id="KW-1185">Reference proteome</keyword>
<comment type="caution">
    <text evidence="1">The sequence shown here is derived from an EMBL/GenBank/DDBJ whole genome shotgun (WGS) entry which is preliminary data.</text>
</comment>
<gene>
    <name evidence="1" type="ORF">GCM10011430_19750</name>
</gene>
<dbReference type="EMBL" id="BMDP01000003">
    <property type="protein sequence ID" value="GGI54801.1"/>
    <property type="molecule type" value="Genomic_DNA"/>
</dbReference>
<evidence type="ECO:0000313" key="2">
    <source>
        <dbReference type="Proteomes" id="UP000627205"/>
    </source>
</evidence>
<sequence>MGAVAIAHAALISILFLGPFPSLREMPDLVHVALLPHEEQAQRKAVDIPTEDHPAKEAQAKHVVKQGDAPASVLMDEHAMLRETRYYETRELTQKPLVKVDVPTALMLKLDGMEPQIVVAHLWIGEYGDVDRVDIERSAVLSEEGKEKLQQVFSMARFHPGEIDGVPVRTHMRIAVRLDRPDQPMQSEKRGTE</sequence>